<dbReference type="RefSeq" id="WP_190940689.1">
    <property type="nucleotide sequence ID" value="NZ_JACJSI010000016.1"/>
</dbReference>
<protein>
    <recommendedName>
        <fullName evidence="3">Bacteriocin</fullName>
    </recommendedName>
</protein>
<keyword evidence="2" id="KW-1185">Reference proteome</keyword>
<proteinExistence type="predicted"/>
<evidence type="ECO:0008006" key="3">
    <source>
        <dbReference type="Google" id="ProtNLM"/>
    </source>
</evidence>
<gene>
    <name evidence="1" type="ORF">H6G97_11310</name>
</gene>
<dbReference type="Proteomes" id="UP000623440">
    <property type="component" value="Unassembled WGS sequence"/>
</dbReference>
<name>A0ABR8DMH1_9NOSO</name>
<evidence type="ECO:0000313" key="2">
    <source>
        <dbReference type="Proteomes" id="UP000623440"/>
    </source>
</evidence>
<evidence type="ECO:0000313" key="1">
    <source>
        <dbReference type="EMBL" id="MBD2530126.1"/>
    </source>
</evidence>
<comment type="caution">
    <text evidence="1">The sequence shown here is derived from an EMBL/GenBank/DDBJ whole genome shotgun (WGS) entry which is preliminary data.</text>
</comment>
<organism evidence="1 2">
    <name type="scientific">Nostoc flagelliforme FACHB-838</name>
    <dbReference type="NCBI Taxonomy" id="2692904"/>
    <lineage>
        <taxon>Bacteria</taxon>
        <taxon>Bacillati</taxon>
        <taxon>Cyanobacteriota</taxon>
        <taxon>Cyanophyceae</taxon>
        <taxon>Nostocales</taxon>
        <taxon>Nostocaceae</taxon>
        <taxon>Nostoc</taxon>
    </lineage>
</organism>
<reference evidence="1 2" key="1">
    <citation type="journal article" date="2020" name="ISME J.">
        <title>Comparative genomics reveals insights into cyanobacterial evolution and habitat adaptation.</title>
        <authorList>
            <person name="Chen M.Y."/>
            <person name="Teng W.K."/>
            <person name="Zhao L."/>
            <person name="Hu C.X."/>
            <person name="Zhou Y.K."/>
            <person name="Han B.P."/>
            <person name="Song L.R."/>
            <person name="Shu W.S."/>
        </authorList>
    </citation>
    <scope>NUCLEOTIDE SEQUENCE [LARGE SCALE GENOMIC DNA]</scope>
    <source>
        <strain evidence="1 2">FACHB-838</strain>
    </source>
</reference>
<sequence length="75" mass="8058">MIDFTQSEWQAAIAEIQASTAGDSELTDAELTAVSGGITIGGCFPPKQLPSDRIQWSDSWQNEPKSTYALARGVI</sequence>
<dbReference type="EMBL" id="JACJSI010000016">
    <property type="protein sequence ID" value="MBD2530126.1"/>
    <property type="molecule type" value="Genomic_DNA"/>
</dbReference>
<accession>A0ABR8DMH1</accession>